<dbReference type="AlphaFoldDB" id="A0A1M4E032"/>
<gene>
    <name evidence="1" type="ORF">BN4615_P1684</name>
</gene>
<dbReference type="InterPro" id="IPR019239">
    <property type="entry name" value="VapB_antitoxin"/>
</dbReference>
<accession>A0A1M4E032</accession>
<name>A0A1M4E032_9ACTN</name>
<evidence type="ECO:0000313" key="1">
    <source>
        <dbReference type="EMBL" id="SBO92170.1"/>
    </source>
</evidence>
<dbReference type="EMBL" id="LT559118">
    <property type="protein sequence ID" value="SBO92170.1"/>
    <property type="molecule type" value="Genomic_DNA"/>
</dbReference>
<dbReference type="RefSeq" id="WP_225271450.1">
    <property type="nucleotide sequence ID" value="NZ_CP084058.1"/>
</dbReference>
<sequence length="74" mass="8528">MRTVIDIDKELMEAAQQTLGTPTMRETVHAALRAVVDRDAERVCAIRAFEFWRTEGSPDLLDPEIMKPAWQRQD</sequence>
<proteinExistence type="predicted"/>
<reference evidence="1" key="1">
    <citation type="submission" date="2016-04" db="EMBL/GenBank/DDBJ databases">
        <authorList>
            <person name="Evans L.H."/>
            <person name="Alamgir A."/>
            <person name="Owens N."/>
            <person name="Weber N.D."/>
            <person name="Virtaneva K."/>
            <person name="Barbian K."/>
            <person name="Babar A."/>
            <person name="Rosenke K."/>
        </authorList>
    </citation>
    <scope>NUCLEOTIDE SEQUENCE</scope>
    <source>
        <strain evidence="1">Nono1</strain>
    </source>
</reference>
<protein>
    <submittedName>
        <fullName evidence="1">Uncharacterized protein</fullName>
    </submittedName>
</protein>
<organism evidence="1">
    <name type="scientific">Nonomuraea gerenzanensis</name>
    <dbReference type="NCBI Taxonomy" id="93944"/>
    <lineage>
        <taxon>Bacteria</taxon>
        <taxon>Bacillati</taxon>
        <taxon>Actinomycetota</taxon>
        <taxon>Actinomycetes</taxon>
        <taxon>Streptosporangiales</taxon>
        <taxon>Streptosporangiaceae</taxon>
        <taxon>Nonomuraea</taxon>
    </lineage>
</organism>
<dbReference type="Pfam" id="PF09957">
    <property type="entry name" value="VapB_antitoxin"/>
    <property type="match status" value="1"/>
</dbReference>